<evidence type="ECO:0000256" key="1">
    <source>
        <dbReference type="SAM" id="MobiDB-lite"/>
    </source>
</evidence>
<accession>A0ABQ6PC87</accession>
<evidence type="ECO:0000259" key="2">
    <source>
        <dbReference type="Pfam" id="PF12697"/>
    </source>
</evidence>
<proteinExistence type="predicted"/>
<feature type="region of interest" description="Disordered" evidence="1">
    <location>
        <begin position="1"/>
        <end position="32"/>
    </location>
</feature>
<dbReference type="SUPFAM" id="SSF53474">
    <property type="entry name" value="alpha/beta-Hydrolases"/>
    <property type="match status" value="1"/>
</dbReference>
<dbReference type="Proteomes" id="UP001187221">
    <property type="component" value="Unassembled WGS sequence"/>
</dbReference>
<dbReference type="InterPro" id="IPR050266">
    <property type="entry name" value="AB_hydrolase_sf"/>
</dbReference>
<keyword evidence="3" id="KW-0378">Hydrolase</keyword>
<feature type="compositionally biased region" description="Low complexity" evidence="1">
    <location>
        <begin position="1"/>
        <end position="14"/>
    </location>
</feature>
<comment type="caution">
    <text evidence="3">The sequence shown here is derived from an EMBL/GenBank/DDBJ whole genome shotgun (WGS) entry which is preliminary data.</text>
</comment>
<dbReference type="EMBL" id="BTFW01000003">
    <property type="protein sequence ID" value="GMM62540.1"/>
    <property type="molecule type" value="Genomic_DNA"/>
</dbReference>
<gene>
    <name evidence="3" type="ORF">NUTIK01_33170</name>
</gene>
<keyword evidence="4" id="KW-1185">Reference proteome</keyword>
<dbReference type="GO" id="GO:0016787">
    <property type="term" value="F:hydrolase activity"/>
    <property type="evidence" value="ECO:0007669"/>
    <property type="project" value="UniProtKB-KW"/>
</dbReference>
<reference evidence="3 4" key="1">
    <citation type="submission" date="2023-06" db="EMBL/GenBank/DDBJ databases">
        <title>Draft genome sequence of Novosphingobium sp. strain IK01.</title>
        <authorList>
            <person name="Hatamoto M."/>
            <person name="Ikarashi T."/>
            <person name="Yamaguchi T."/>
        </authorList>
    </citation>
    <scope>NUCLEOTIDE SEQUENCE [LARGE SCALE GENOMIC DNA]</scope>
    <source>
        <strain evidence="3 4">IK01</strain>
    </source>
</reference>
<dbReference type="InterPro" id="IPR000073">
    <property type="entry name" value="AB_hydrolase_1"/>
</dbReference>
<organism evidence="3 4">
    <name type="scientific">Novosphingobium pituita</name>
    <dbReference type="NCBI Taxonomy" id="3056842"/>
    <lineage>
        <taxon>Bacteria</taxon>
        <taxon>Pseudomonadati</taxon>
        <taxon>Pseudomonadota</taxon>
        <taxon>Alphaproteobacteria</taxon>
        <taxon>Sphingomonadales</taxon>
        <taxon>Sphingomonadaceae</taxon>
        <taxon>Novosphingobium</taxon>
    </lineage>
</organism>
<evidence type="ECO:0000313" key="4">
    <source>
        <dbReference type="Proteomes" id="UP001187221"/>
    </source>
</evidence>
<name>A0ABQ6PC87_9SPHN</name>
<dbReference type="Gene3D" id="3.40.50.1820">
    <property type="entry name" value="alpha/beta hydrolase"/>
    <property type="match status" value="1"/>
</dbReference>
<evidence type="ECO:0000313" key="3">
    <source>
        <dbReference type="EMBL" id="GMM62540.1"/>
    </source>
</evidence>
<dbReference type="PANTHER" id="PTHR43798">
    <property type="entry name" value="MONOACYLGLYCEROL LIPASE"/>
    <property type="match status" value="1"/>
</dbReference>
<dbReference type="InterPro" id="IPR029058">
    <property type="entry name" value="AB_hydrolase_fold"/>
</dbReference>
<dbReference type="Pfam" id="PF12697">
    <property type="entry name" value="Abhydrolase_6"/>
    <property type="match status" value="1"/>
</dbReference>
<feature type="domain" description="AB hydrolase-1" evidence="2">
    <location>
        <begin position="66"/>
        <end position="250"/>
    </location>
</feature>
<dbReference type="PANTHER" id="PTHR43798:SF29">
    <property type="entry name" value="AB HYDROLASE-1 DOMAIN-CONTAINING PROTEIN"/>
    <property type="match status" value="1"/>
</dbReference>
<dbReference type="PRINTS" id="PR00111">
    <property type="entry name" value="ABHYDROLASE"/>
</dbReference>
<sequence length="261" mass="28043">MLSSAYPSFSPSLSEAAPCAGPNPANDQEPQLEPTVFLPGLLCDQSLWQNQVEALADVCAPMIANLTLDDTVEAMARRTLAAAPARFSLAGLSMGGYVALEIMRQAPERVTRLALVNTSARADTAERAAQRRAGMESLKRGKFVGITHGLLGNLIHRSQMETQVGQQMRSMASRVGGEAFLRQQSAILNRPDFSDVLPGIAVPTMIVVGEDDRVTPVSHAREMHAAIAGSTFHLVPECGHMSALERPEDTTALLRTWLEAA</sequence>
<protein>
    <submittedName>
        <fullName evidence="3">Alpha/beta hydrolase</fullName>
    </submittedName>
</protein>